<sequence length="208" mass="22650">MPPKAVPPSLRKVKALRSNTPAKDEILAVANAPQVTHVNTNNAVDLAGQLDIAIQRRQAAEQAINTFTATYAGPKTRKFSDALEPYQESLEKWGTEVLNIEIAINTLEDSLKTCESRDMRQEELEIHISEELLSSRTNAIDIDASSPNEQQAISAPMGADNIQGEGHHGQAMLSAGSFLNQQMVIDATIGTTTQEKLSTTPIAIRPFF</sequence>
<accession>A0A0D2P1C6</accession>
<dbReference type="EMBL" id="KN817679">
    <property type="protein sequence ID" value="KJA14440.1"/>
    <property type="molecule type" value="Genomic_DNA"/>
</dbReference>
<proteinExistence type="predicted"/>
<evidence type="ECO:0000313" key="1">
    <source>
        <dbReference type="EMBL" id="KJA14440.1"/>
    </source>
</evidence>
<dbReference type="Proteomes" id="UP000054270">
    <property type="component" value="Unassembled WGS sequence"/>
</dbReference>
<protein>
    <submittedName>
        <fullName evidence="1">Uncharacterized protein</fullName>
    </submittedName>
</protein>
<evidence type="ECO:0000313" key="2">
    <source>
        <dbReference type="Proteomes" id="UP000054270"/>
    </source>
</evidence>
<reference evidence="2" key="1">
    <citation type="submission" date="2014-04" db="EMBL/GenBank/DDBJ databases">
        <title>Evolutionary Origins and Diversification of the Mycorrhizal Mutualists.</title>
        <authorList>
            <consortium name="DOE Joint Genome Institute"/>
            <consortium name="Mycorrhizal Genomics Consortium"/>
            <person name="Kohler A."/>
            <person name="Kuo A."/>
            <person name="Nagy L.G."/>
            <person name="Floudas D."/>
            <person name="Copeland A."/>
            <person name="Barry K.W."/>
            <person name="Cichocki N."/>
            <person name="Veneault-Fourrey C."/>
            <person name="LaButti K."/>
            <person name="Lindquist E.A."/>
            <person name="Lipzen A."/>
            <person name="Lundell T."/>
            <person name="Morin E."/>
            <person name="Murat C."/>
            <person name="Riley R."/>
            <person name="Ohm R."/>
            <person name="Sun H."/>
            <person name="Tunlid A."/>
            <person name="Henrissat B."/>
            <person name="Grigoriev I.V."/>
            <person name="Hibbett D.S."/>
            <person name="Martin F."/>
        </authorList>
    </citation>
    <scope>NUCLEOTIDE SEQUENCE [LARGE SCALE GENOMIC DNA]</scope>
    <source>
        <strain evidence="2">FD-334 SS-4</strain>
    </source>
</reference>
<gene>
    <name evidence="1" type="ORF">HYPSUDRAFT_59380</name>
</gene>
<organism evidence="1 2">
    <name type="scientific">Hypholoma sublateritium (strain FD-334 SS-4)</name>
    <dbReference type="NCBI Taxonomy" id="945553"/>
    <lineage>
        <taxon>Eukaryota</taxon>
        <taxon>Fungi</taxon>
        <taxon>Dikarya</taxon>
        <taxon>Basidiomycota</taxon>
        <taxon>Agaricomycotina</taxon>
        <taxon>Agaricomycetes</taxon>
        <taxon>Agaricomycetidae</taxon>
        <taxon>Agaricales</taxon>
        <taxon>Agaricineae</taxon>
        <taxon>Strophariaceae</taxon>
        <taxon>Hypholoma</taxon>
    </lineage>
</organism>
<name>A0A0D2P1C6_HYPSF</name>
<dbReference type="AlphaFoldDB" id="A0A0D2P1C6"/>
<keyword evidence="2" id="KW-1185">Reference proteome</keyword>